<proteinExistence type="predicted"/>
<evidence type="ECO:0008006" key="5">
    <source>
        <dbReference type="Google" id="ProtNLM"/>
    </source>
</evidence>
<feature type="region of interest" description="Disordered" evidence="2">
    <location>
        <begin position="170"/>
        <end position="189"/>
    </location>
</feature>
<comment type="caution">
    <text evidence="3">The sequence shown here is derived from an EMBL/GenBank/DDBJ whole genome shotgun (WGS) entry which is preliminary data.</text>
</comment>
<feature type="region of interest" description="Disordered" evidence="2">
    <location>
        <begin position="1"/>
        <end position="68"/>
    </location>
</feature>
<feature type="coiled-coil region" evidence="1">
    <location>
        <begin position="71"/>
        <end position="98"/>
    </location>
</feature>
<evidence type="ECO:0000313" key="4">
    <source>
        <dbReference type="Proteomes" id="UP001189429"/>
    </source>
</evidence>
<dbReference type="Proteomes" id="UP001189429">
    <property type="component" value="Unassembled WGS sequence"/>
</dbReference>
<evidence type="ECO:0000313" key="3">
    <source>
        <dbReference type="EMBL" id="CAK0903828.1"/>
    </source>
</evidence>
<gene>
    <name evidence="3" type="ORF">PCOR1329_LOCUS80013</name>
</gene>
<name>A0ABN9XWM9_9DINO</name>
<reference evidence="3" key="1">
    <citation type="submission" date="2023-10" db="EMBL/GenBank/DDBJ databases">
        <authorList>
            <person name="Chen Y."/>
            <person name="Shah S."/>
            <person name="Dougan E. K."/>
            <person name="Thang M."/>
            <person name="Chan C."/>
        </authorList>
    </citation>
    <scope>NUCLEOTIDE SEQUENCE [LARGE SCALE GENOMIC DNA]</scope>
</reference>
<feature type="compositionally biased region" description="Low complexity" evidence="2">
    <location>
        <begin position="15"/>
        <end position="33"/>
    </location>
</feature>
<keyword evidence="1" id="KW-0175">Coiled coil</keyword>
<feature type="compositionally biased region" description="Gly residues" evidence="2">
    <location>
        <begin position="176"/>
        <end position="185"/>
    </location>
</feature>
<protein>
    <recommendedName>
        <fullName evidence="5">Mono(ADP-ribosyl)transferase</fullName>
    </recommendedName>
</protein>
<accession>A0ABN9XWM9</accession>
<evidence type="ECO:0000256" key="2">
    <source>
        <dbReference type="SAM" id="MobiDB-lite"/>
    </source>
</evidence>
<organism evidence="3 4">
    <name type="scientific">Prorocentrum cordatum</name>
    <dbReference type="NCBI Taxonomy" id="2364126"/>
    <lineage>
        <taxon>Eukaryota</taxon>
        <taxon>Sar</taxon>
        <taxon>Alveolata</taxon>
        <taxon>Dinophyceae</taxon>
        <taxon>Prorocentrales</taxon>
        <taxon>Prorocentraceae</taxon>
        <taxon>Prorocentrum</taxon>
    </lineage>
</organism>
<dbReference type="EMBL" id="CAUYUJ010021293">
    <property type="protein sequence ID" value="CAK0903828.1"/>
    <property type="molecule type" value="Genomic_DNA"/>
</dbReference>
<sequence length="377" mass="41672">MGRSAKARRADKSSESTSPSRRTSQSRRSSLTPRRPRRDIERISSSSSPPPRDDRSRSAGAYSDNRPPMWMRDIVGEVRGMNNNIAKLEQSMQQEMITFKNALTIHDQSLHNMNARIIAVERAPTAKIKEAVAAAIDTKLESVQNQLDALKAGSGASSSAGSADMTVDEGARPAFVGGGGGGGGPSRQAPSDACVRFLGTFPRPLLKKAREKHYNETVLVRYAHLLNGVTPFFHGISQSYKLTFPTSVAAETFQQRFNEDGGHDFMDNRTQKTSSIRCRADLPVDARMRQRAFNGIFEPFLNELKKSPRWSPSCRLGVNGFKGVLLVRDDEDIWEIVAARDKSKSDVEFIPIHEELAEWGISAETASAIIERVRAQL</sequence>
<evidence type="ECO:0000256" key="1">
    <source>
        <dbReference type="SAM" id="Coils"/>
    </source>
</evidence>
<keyword evidence="4" id="KW-1185">Reference proteome</keyword>